<evidence type="ECO:0000256" key="4">
    <source>
        <dbReference type="ARBA" id="ARBA00022475"/>
    </source>
</evidence>
<dbReference type="GO" id="GO:0015188">
    <property type="term" value="F:L-isoleucine transmembrane transporter activity"/>
    <property type="evidence" value="ECO:0007669"/>
    <property type="project" value="TreeGrafter"/>
</dbReference>
<feature type="transmembrane region" description="Helical" evidence="9">
    <location>
        <begin position="7"/>
        <end position="26"/>
    </location>
</feature>
<evidence type="ECO:0000256" key="6">
    <source>
        <dbReference type="ARBA" id="ARBA00022970"/>
    </source>
</evidence>
<dbReference type="GO" id="GO:0015190">
    <property type="term" value="F:L-leucine transmembrane transporter activity"/>
    <property type="evidence" value="ECO:0007669"/>
    <property type="project" value="TreeGrafter"/>
</dbReference>
<comment type="caution">
    <text evidence="10">The sequence shown here is derived from an EMBL/GenBank/DDBJ whole genome shotgun (WGS) entry which is preliminary data.</text>
</comment>
<comment type="similarity">
    <text evidence="2 9">Belongs to the branched chain amino acid transporter family.</text>
</comment>
<dbReference type="EMBL" id="CAACYI010000001">
    <property type="protein sequence ID" value="VFB17381.1"/>
    <property type="molecule type" value="Genomic_DNA"/>
</dbReference>
<keyword evidence="8 9" id="KW-0472">Membrane</keyword>
<accession>A0A8H2QSW9</accession>
<comment type="subcellular location">
    <subcellularLocation>
        <location evidence="1 9">Cell membrane</location>
        <topology evidence="1 9">Multi-pass membrane protein</topology>
    </subcellularLocation>
</comment>
<evidence type="ECO:0000256" key="5">
    <source>
        <dbReference type="ARBA" id="ARBA00022692"/>
    </source>
</evidence>
<evidence type="ECO:0000256" key="8">
    <source>
        <dbReference type="ARBA" id="ARBA00023136"/>
    </source>
</evidence>
<organism evidence="10 11">
    <name type="scientific">Urinicoccus massiliensis</name>
    <dbReference type="NCBI Taxonomy" id="1723382"/>
    <lineage>
        <taxon>Bacteria</taxon>
        <taxon>Bacillati</taxon>
        <taxon>Bacillota</taxon>
        <taxon>Tissierellia</taxon>
        <taxon>Tissierellales</taxon>
        <taxon>Peptoniphilaceae</taxon>
        <taxon>Urinicoccus</taxon>
    </lineage>
</organism>
<feature type="transmembrane region" description="Helical" evidence="9">
    <location>
        <begin position="113"/>
        <end position="133"/>
    </location>
</feature>
<dbReference type="GO" id="GO:0005304">
    <property type="term" value="F:L-valine transmembrane transporter activity"/>
    <property type="evidence" value="ECO:0007669"/>
    <property type="project" value="TreeGrafter"/>
</dbReference>
<keyword evidence="4" id="KW-1003">Cell membrane</keyword>
<evidence type="ECO:0000256" key="7">
    <source>
        <dbReference type="ARBA" id="ARBA00022989"/>
    </source>
</evidence>
<feature type="transmembrane region" description="Helical" evidence="9">
    <location>
        <begin position="401"/>
        <end position="420"/>
    </location>
</feature>
<evidence type="ECO:0000256" key="9">
    <source>
        <dbReference type="RuleBase" id="RU362122"/>
    </source>
</evidence>
<evidence type="ECO:0000313" key="11">
    <source>
        <dbReference type="Proteomes" id="UP000377798"/>
    </source>
</evidence>
<dbReference type="NCBIfam" id="TIGR00796">
    <property type="entry name" value="livcs"/>
    <property type="match status" value="1"/>
</dbReference>
<dbReference type="AlphaFoldDB" id="A0A8H2QSW9"/>
<feature type="transmembrane region" description="Helical" evidence="9">
    <location>
        <begin position="38"/>
        <end position="60"/>
    </location>
</feature>
<feature type="transmembrane region" description="Helical" evidence="9">
    <location>
        <begin position="145"/>
        <end position="164"/>
    </location>
</feature>
<feature type="transmembrane region" description="Helical" evidence="9">
    <location>
        <begin position="264"/>
        <end position="297"/>
    </location>
</feature>
<evidence type="ECO:0000256" key="3">
    <source>
        <dbReference type="ARBA" id="ARBA00022448"/>
    </source>
</evidence>
<reference evidence="10 11" key="1">
    <citation type="submission" date="2019-02" db="EMBL/GenBank/DDBJ databases">
        <authorList>
            <consortium name="Pathogen Informatics"/>
        </authorList>
    </citation>
    <scope>NUCLEOTIDE SEQUENCE [LARGE SCALE GENOMIC DNA]</scope>
    <source>
        <strain evidence="10 11">3012STDY7089603</strain>
    </source>
</reference>
<dbReference type="Proteomes" id="UP000377798">
    <property type="component" value="Unassembled WGS sequence"/>
</dbReference>
<feature type="transmembrane region" description="Helical" evidence="9">
    <location>
        <begin position="309"/>
        <end position="330"/>
    </location>
</feature>
<dbReference type="Pfam" id="PF05525">
    <property type="entry name" value="Branch_AA_trans"/>
    <property type="match status" value="1"/>
</dbReference>
<feature type="transmembrane region" description="Helical" evidence="9">
    <location>
        <begin position="81"/>
        <end position="101"/>
    </location>
</feature>
<dbReference type="PANTHER" id="PTHR30588">
    <property type="entry name" value="BRANCHED-CHAIN AMINO ACID TRANSPORT SYSTEM 2 CARRIER PROTEIN"/>
    <property type="match status" value="1"/>
</dbReference>
<gene>
    <name evidence="10" type="primary">brnQ_3</name>
    <name evidence="10" type="ORF">NCTC13150_01974</name>
</gene>
<dbReference type="GO" id="GO:0015818">
    <property type="term" value="P:isoleucine transport"/>
    <property type="evidence" value="ECO:0007669"/>
    <property type="project" value="TreeGrafter"/>
</dbReference>
<protein>
    <recommendedName>
        <fullName evidence="9">Branched-chain amino acid transport system carrier protein</fullName>
    </recommendedName>
</protein>
<proteinExistence type="inferred from homology"/>
<dbReference type="PANTHER" id="PTHR30588:SF0">
    <property type="entry name" value="BRANCHED-CHAIN AMINO ACID PERMEASE BRNQ"/>
    <property type="match status" value="1"/>
</dbReference>
<keyword evidence="7 9" id="KW-1133">Transmembrane helix</keyword>
<name>A0A8H2QSW9_9FIRM</name>
<dbReference type="GO" id="GO:0005886">
    <property type="term" value="C:plasma membrane"/>
    <property type="evidence" value="ECO:0007669"/>
    <property type="project" value="UniProtKB-SubCell"/>
</dbReference>
<dbReference type="RefSeq" id="WP_131749921.1">
    <property type="nucleotide sequence ID" value="NZ_CAACYI010000001.1"/>
</dbReference>
<evidence type="ECO:0000256" key="1">
    <source>
        <dbReference type="ARBA" id="ARBA00004651"/>
    </source>
</evidence>
<comment type="function">
    <text evidence="9">Component of the transport system for branched-chain amino acids.</text>
</comment>
<keyword evidence="6 9" id="KW-0029">Amino-acid transport</keyword>
<keyword evidence="3 9" id="KW-0813">Transport</keyword>
<sequence>MKKNKQIIISGFALFSMFFGSGNLIFPPTLGIQAGTEWWISALGFLLTGVGFVMLGVLATTKVGGEISGIGQRVGNNFSKLFSLLIILCIGPGLAIPRTAATTSEVLQASLAPSIPSVLVNGIFFLLVIYFCLSESKVIDILGKYLTPALLVTLTIIILRAVLFPLGHPVDLHAHGVFGFSFKQGYQTMDCLAALMFTFIVIQGFRDLGYEGQALMTFTKKAAVIAGIGLSFIYGGFIYLGSTISSFGWEDLSRVELLVKSTDAMLGIVGMILLSLAMTLACLTTAIGLTVTCAEYFQKISRNKLSYRFLVYLVSLVSFFLSLGGVEYIIKVSGPILEGIYPVAIILILAILFDRFIKKRSTYIGLVFGALVPVLSKLLALFIHIDYYAQLQKTMPENQGTFLWLAFSLVFGLIFTFLPIKEVDSLEE</sequence>
<keyword evidence="11" id="KW-1185">Reference proteome</keyword>
<keyword evidence="5 9" id="KW-0812">Transmembrane</keyword>
<dbReference type="GO" id="GO:0015820">
    <property type="term" value="P:L-leucine transport"/>
    <property type="evidence" value="ECO:0007669"/>
    <property type="project" value="TreeGrafter"/>
</dbReference>
<feature type="transmembrane region" description="Helical" evidence="9">
    <location>
        <begin position="223"/>
        <end position="244"/>
    </location>
</feature>
<evidence type="ECO:0000256" key="2">
    <source>
        <dbReference type="ARBA" id="ARBA00008540"/>
    </source>
</evidence>
<dbReference type="InterPro" id="IPR004685">
    <property type="entry name" value="Brnchd-chn_aa_trnsp_Livcs"/>
</dbReference>
<evidence type="ECO:0000313" key="10">
    <source>
        <dbReference type="EMBL" id="VFB17381.1"/>
    </source>
</evidence>
<feature type="transmembrane region" description="Helical" evidence="9">
    <location>
        <begin position="184"/>
        <end position="202"/>
    </location>
</feature>
<feature type="transmembrane region" description="Helical" evidence="9">
    <location>
        <begin position="336"/>
        <end position="353"/>
    </location>
</feature>
<feature type="transmembrane region" description="Helical" evidence="9">
    <location>
        <begin position="365"/>
        <end position="389"/>
    </location>
</feature>